<protein>
    <submittedName>
        <fullName evidence="1">Phosphoribosylanthranilate isomerase</fullName>
    </submittedName>
</protein>
<dbReference type="InterPro" id="IPR011060">
    <property type="entry name" value="RibuloseP-bd_barrel"/>
</dbReference>
<dbReference type="AlphaFoldDB" id="A0A0P7ZJB3"/>
<accession>A0A0P7ZJB3</accession>
<evidence type="ECO:0000313" key="1">
    <source>
        <dbReference type="EMBL" id="KPQ45168.1"/>
    </source>
</evidence>
<dbReference type="InterPro" id="IPR013785">
    <property type="entry name" value="Aldolase_TIM"/>
</dbReference>
<dbReference type="GO" id="GO:0016853">
    <property type="term" value="F:isomerase activity"/>
    <property type="evidence" value="ECO:0007669"/>
    <property type="project" value="UniProtKB-KW"/>
</dbReference>
<sequence length="120" mass="13048">MQQSPLLSRSIIHFPFEELKRIRETGVKLIKTIPVSIHADADMLIDLVKDLSGIADAVLLDTVLDGKTGGTGVTHNWELSSKVVLNAGLPVILAGRPEPGEYKSCGSMCPATCCRYCIRR</sequence>
<proteinExistence type="predicted"/>
<dbReference type="Gene3D" id="3.20.20.70">
    <property type="entry name" value="Aldolase class I"/>
    <property type="match status" value="1"/>
</dbReference>
<dbReference type="EMBL" id="LKCM01000019">
    <property type="protein sequence ID" value="KPQ45168.1"/>
    <property type="molecule type" value="Genomic_DNA"/>
</dbReference>
<keyword evidence="1" id="KW-0413">Isomerase</keyword>
<reference evidence="1 2" key="1">
    <citation type="submission" date="2015-09" db="EMBL/GenBank/DDBJ databases">
        <title>A metagenomics-based metabolic model of nitrate-dependent anaerobic oxidation of methane by Methanoperedens-like archaea.</title>
        <authorList>
            <person name="Arshad A."/>
            <person name="Speth D.R."/>
            <person name="De Graaf R.M."/>
            <person name="Op Den Camp H.J."/>
            <person name="Jetten M.S."/>
            <person name="Welte C.U."/>
        </authorList>
    </citation>
    <scope>NUCLEOTIDE SEQUENCE [LARGE SCALE GENOMIC DNA]</scope>
</reference>
<organism evidence="1 2">
    <name type="scientific">Candidatus Methanoperedens nitratireducens</name>
    <dbReference type="NCBI Taxonomy" id="1392998"/>
    <lineage>
        <taxon>Archaea</taxon>
        <taxon>Methanobacteriati</taxon>
        <taxon>Methanobacteriota</taxon>
        <taxon>Stenosarchaea group</taxon>
        <taxon>Methanomicrobia</taxon>
        <taxon>Methanosarcinales</taxon>
        <taxon>ANME-2 cluster</taxon>
        <taxon>Candidatus Methanoperedentaceae</taxon>
        <taxon>Candidatus Methanoperedens</taxon>
    </lineage>
</organism>
<gene>
    <name evidence="1" type="primary">trpF_2</name>
    <name evidence="1" type="ORF">MPEBLZ_00251</name>
</gene>
<dbReference type="Proteomes" id="UP000050360">
    <property type="component" value="Unassembled WGS sequence"/>
</dbReference>
<evidence type="ECO:0000313" key="2">
    <source>
        <dbReference type="Proteomes" id="UP000050360"/>
    </source>
</evidence>
<name>A0A0P7ZJB3_9EURY</name>
<dbReference type="SUPFAM" id="SSF51366">
    <property type="entry name" value="Ribulose-phoshate binding barrel"/>
    <property type="match status" value="1"/>
</dbReference>
<comment type="caution">
    <text evidence="1">The sequence shown here is derived from an EMBL/GenBank/DDBJ whole genome shotgun (WGS) entry which is preliminary data.</text>
</comment>